<evidence type="ECO:0000313" key="8">
    <source>
        <dbReference type="Proteomes" id="UP000236161"/>
    </source>
</evidence>
<dbReference type="OrthoDB" id="1892640at2759"/>
<protein>
    <submittedName>
        <fullName evidence="7">Tetraspanin-8</fullName>
    </submittedName>
</protein>
<dbReference type="InterPro" id="IPR018499">
    <property type="entry name" value="Tetraspanin/Peripherin"/>
</dbReference>
<keyword evidence="5 6" id="KW-0472">Membrane</keyword>
<accession>A0A2I0AHU5</accession>
<evidence type="ECO:0000313" key="7">
    <source>
        <dbReference type="EMBL" id="PKA55127.1"/>
    </source>
</evidence>
<evidence type="ECO:0000256" key="2">
    <source>
        <dbReference type="ARBA" id="ARBA00006840"/>
    </source>
</evidence>
<proteinExistence type="inferred from homology"/>
<sequence length="269" mass="30335">MFHTSNSLVFVVNLLTLLISFPLTGIGLWLRLNAASDCEHFLLWPVLVTGLLLMAVSLLGLFGSCCHVSAFLCLYLFAMFVVIVGLFCFTVFTVVVTNKSIGDALSGAGYKEYRLGDYSHWLQTRVRDYNTWSRIKSCIKDAGVCPKLDDFAIKEANELYNRSLSTIQSGCCKPPLYCGLKEVNATYWEAPKSGLTSNDIDCKVWSNDPNRLCFDCDSCKAGVLAKLKREWKKLAIFNLCLLLFLNLVYSIGCCAFRNSRKDNRYHRYV</sequence>
<feature type="transmembrane region" description="Helical" evidence="6">
    <location>
        <begin position="42"/>
        <end position="62"/>
    </location>
</feature>
<organism evidence="7 8">
    <name type="scientific">Apostasia shenzhenica</name>
    <dbReference type="NCBI Taxonomy" id="1088818"/>
    <lineage>
        <taxon>Eukaryota</taxon>
        <taxon>Viridiplantae</taxon>
        <taxon>Streptophyta</taxon>
        <taxon>Embryophyta</taxon>
        <taxon>Tracheophyta</taxon>
        <taxon>Spermatophyta</taxon>
        <taxon>Magnoliopsida</taxon>
        <taxon>Liliopsida</taxon>
        <taxon>Asparagales</taxon>
        <taxon>Orchidaceae</taxon>
        <taxon>Apostasioideae</taxon>
        <taxon>Apostasia</taxon>
    </lineage>
</organism>
<dbReference type="GO" id="GO:0009734">
    <property type="term" value="P:auxin-activated signaling pathway"/>
    <property type="evidence" value="ECO:0007669"/>
    <property type="project" value="InterPro"/>
</dbReference>
<dbReference type="GO" id="GO:0016020">
    <property type="term" value="C:membrane"/>
    <property type="evidence" value="ECO:0007669"/>
    <property type="project" value="UniProtKB-SubCell"/>
</dbReference>
<feature type="transmembrane region" description="Helical" evidence="6">
    <location>
        <begin position="6"/>
        <end position="30"/>
    </location>
</feature>
<gene>
    <name evidence="7" type="primary">TET8</name>
    <name evidence="7" type="ORF">AXF42_Ash003764</name>
</gene>
<dbReference type="Proteomes" id="UP000236161">
    <property type="component" value="Unassembled WGS sequence"/>
</dbReference>
<dbReference type="InterPro" id="IPR044991">
    <property type="entry name" value="TET_plant"/>
</dbReference>
<dbReference type="Pfam" id="PF00335">
    <property type="entry name" value="Tetraspanin"/>
    <property type="match status" value="1"/>
</dbReference>
<evidence type="ECO:0000256" key="1">
    <source>
        <dbReference type="ARBA" id="ARBA00004141"/>
    </source>
</evidence>
<comment type="similarity">
    <text evidence="2">Belongs to the tetraspanin (TM4SF) family.</text>
</comment>
<evidence type="ECO:0000256" key="3">
    <source>
        <dbReference type="ARBA" id="ARBA00022692"/>
    </source>
</evidence>
<dbReference type="EMBL" id="KZ451980">
    <property type="protein sequence ID" value="PKA55127.1"/>
    <property type="molecule type" value="Genomic_DNA"/>
</dbReference>
<feature type="transmembrane region" description="Helical" evidence="6">
    <location>
        <begin position="68"/>
        <end position="96"/>
    </location>
</feature>
<evidence type="ECO:0000256" key="6">
    <source>
        <dbReference type="SAM" id="Phobius"/>
    </source>
</evidence>
<dbReference type="STRING" id="1088818.A0A2I0AHU5"/>
<feature type="transmembrane region" description="Helical" evidence="6">
    <location>
        <begin position="234"/>
        <end position="252"/>
    </location>
</feature>
<dbReference type="PANTHER" id="PTHR32191">
    <property type="entry name" value="TETRASPANIN-8-RELATED"/>
    <property type="match status" value="1"/>
</dbReference>
<evidence type="ECO:0000256" key="5">
    <source>
        <dbReference type="ARBA" id="ARBA00023136"/>
    </source>
</evidence>
<name>A0A2I0AHU5_9ASPA</name>
<keyword evidence="8" id="KW-1185">Reference proteome</keyword>
<comment type="subcellular location">
    <subcellularLocation>
        <location evidence="1">Membrane</location>
        <topology evidence="1">Multi-pass membrane protein</topology>
    </subcellularLocation>
</comment>
<dbReference type="AlphaFoldDB" id="A0A2I0AHU5"/>
<reference evidence="7 8" key="1">
    <citation type="journal article" date="2017" name="Nature">
        <title>The Apostasia genome and the evolution of orchids.</title>
        <authorList>
            <person name="Zhang G.Q."/>
            <person name="Liu K.W."/>
            <person name="Li Z."/>
            <person name="Lohaus R."/>
            <person name="Hsiao Y.Y."/>
            <person name="Niu S.C."/>
            <person name="Wang J.Y."/>
            <person name="Lin Y.C."/>
            <person name="Xu Q."/>
            <person name="Chen L.J."/>
            <person name="Yoshida K."/>
            <person name="Fujiwara S."/>
            <person name="Wang Z.W."/>
            <person name="Zhang Y.Q."/>
            <person name="Mitsuda N."/>
            <person name="Wang M."/>
            <person name="Liu G.H."/>
            <person name="Pecoraro L."/>
            <person name="Huang H.X."/>
            <person name="Xiao X.J."/>
            <person name="Lin M."/>
            <person name="Wu X.Y."/>
            <person name="Wu W.L."/>
            <person name="Chen Y.Y."/>
            <person name="Chang S.B."/>
            <person name="Sakamoto S."/>
            <person name="Ohme-Takagi M."/>
            <person name="Yagi M."/>
            <person name="Zeng S.J."/>
            <person name="Shen C.Y."/>
            <person name="Yeh C.M."/>
            <person name="Luo Y.B."/>
            <person name="Tsai W.C."/>
            <person name="Van de Peer Y."/>
            <person name="Liu Z.J."/>
        </authorList>
    </citation>
    <scope>NUCLEOTIDE SEQUENCE [LARGE SCALE GENOMIC DNA]</scope>
    <source>
        <strain evidence="8">cv. Shenzhen</strain>
        <tissue evidence="7">Stem</tissue>
    </source>
</reference>
<keyword evidence="3 6" id="KW-0812">Transmembrane</keyword>
<keyword evidence="4 6" id="KW-1133">Transmembrane helix</keyword>
<evidence type="ECO:0000256" key="4">
    <source>
        <dbReference type="ARBA" id="ARBA00022989"/>
    </source>
</evidence>